<organism evidence="1 2">
    <name type="scientific">Fibrisoma limi BUZ 3</name>
    <dbReference type="NCBI Taxonomy" id="1185876"/>
    <lineage>
        <taxon>Bacteria</taxon>
        <taxon>Pseudomonadati</taxon>
        <taxon>Bacteroidota</taxon>
        <taxon>Cytophagia</taxon>
        <taxon>Cytophagales</taxon>
        <taxon>Spirosomataceae</taxon>
        <taxon>Fibrisoma</taxon>
    </lineage>
</organism>
<reference evidence="1 2" key="1">
    <citation type="journal article" date="2012" name="J. Bacteriol.">
        <title>Genome Sequence of the Filamentous Bacterium Fibrisoma limi BUZ 3T.</title>
        <authorList>
            <person name="Filippini M."/>
            <person name="Qi W."/>
            <person name="Jaenicke S."/>
            <person name="Goesmann A."/>
            <person name="Smits T.H."/>
            <person name="Bagheri H.C."/>
        </authorList>
    </citation>
    <scope>NUCLEOTIDE SEQUENCE [LARGE SCALE GENOMIC DNA]</scope>
    <source>
        <strain evidence="2">BUZ 3T</strain>
    </source>
</reference>
<evidence type="ECO:0000313" key="2">
    <source>
        <dbReference type="Proteomes" id="UP000009309"/>
    </source>
</evidence>
<comment type="caution">
    <text evidence="1">The sequence shown here is derived from an EMBL/GenBank/DDBJ whole genome shotgun (WGS) entry which is preliminary data.</text>
</comment>
<evidence type="ECO:0000313" key="1">
    <source>
        <dbReference type="EMBL" id="CCH54138.1"/>
    </source>
</evidence>
<name>I2GJR3_9BACT</name>
<gene>
    <name evidence="1" type="ORF">BN8_03282</name>
</gene>
<dbReference type="Proteomes" id="UP000009309">
    <property type="component" value="Unassembled WGS sequence"/>
</dbReference>
<proteinExistence type="predicted"/>
<accession>I2GJR3</accession>
<dbReference type="eggNOG" id="ENOG503314F">
    <property type="taxonomic scope" value="Bacteria"/>
</dbReference>
<sequence>MCWGSCWSWFCWPSSTFGPKSKAHRLFSKIKMRYLICLLLLIGSLGSYATPKSAWPMPKRKFMLVPGVYYYRATSYWNPDRQVIAFGDDARFTSVNVRLYGEYGLSDRWTLVGTLPFTANAYTSNTTDVRNNGLADAELGVRYNLLNVENRRYLSVQGVGIAPLYQNGTKIPFLGYASSGAELRLLYAGSLKLGTRDAYFNTEVGYRRFFNAGDFQLSQVPLLATFGWYVSPKNVLVGELSGLISYSNRFRELNPANLSVNTDFRFFKASISYGRKLGESAWIYAGIYRDFYGRNVGIGRGFTVTSVIRF</sequence>
<keyword evidence="2" id="KW-1185">Reference proteome</keyword>
<protein>
    <submittedName>
        <fullName evidence="1">Uncharacterized protein</fullName>
    </submittedName>
</protein>
<dbReference type="AlphaFoldDB" id="I2GJR3"/>
<dbReference type="EMBL" id="CAIT01000006">
    <property type="protein sequence ID" value="CCH54138.1"/>
    <property type="molecule type" value="Genomic_DNA"/>
</dbReference>
<dbReference type="STRING" id="1185876.BN8_03282"/>